<keyword evidence="1" id="KW-0812">Transmembrane</keyword>
<reference evidence="2 3" key="1">
    <citation type="submission" date="2017-01" db="EMBL/GenBank/DDBJ databases">
        <title>Complete genome of Tateyamaria omphalii DOK1-4 isolated from seawater in Dokdo.</title>
        <authorList>
            <person name="Kim J.H."/>
            <person name="Chi W.-J."/>
        </authorList>
    </citation>
    <scope>NUCLEOTIDE SEQUENCE [LARGE SCALE GENOMIC DNA]</scope>
    <source>
        <strain evidence="2 3">DOK1-4</strain>
    </source>
</reference>
<evidence type="ECO:0000256" key="1">
    <source>
        <dbReference type="SAM" id="Phobius"/>
    </source>
</evidence>
<name>A0A1P8MSL5_9RHOB</name>
<protein>
    <submittedName>
        <fullName evidence="2">Uncharacterized protein</fullName>
    </submittedName>
</protein>
<evidence type="ECO:0000313" key="3">
    <source>
        <dbReference type="Proteomes" id="UP000186336"/>
    </source>
</evidence>
<keyword evidence="1" id="KW-0472">Membrane</keyword>
<dbReference type="AlphaFoldDB" id="A0A1P8MSL5"/>
<proteinExistence type="predicted"/>
<dbReference type="STRING" id="299262.BWR18_04330"/>
<sequence>MFESLGIASDLRPALVGAAFGTLATILIQYITHRYRLFMSFKRFKHDLRNLDRHIHASIESLNIPDGSPRYLIAARLRFCKFMDGMRSIEQLEWLTQRRDSDRILPTLLAIRNSDTFMEEIACRIDDMTDDEVVAALRQGQVNLSFLHKAAEKLGYANSMGPNAAYKVPVKEILDELNDKRMS</sequence>
<dbReference type="EMBL" id="CP019312">
    <property type="protein sequence ID" value="APX11002.1"/>
    <property type="molecule type" value="Genomic_DNA"/>
</dbReference>
<dbReference type="Proteomes" id="UP000186336">
    <property type="component" value="Chromosome"/>
</dbReference>
<accession>A0A1P8MSL5</accession>
<keyword evidence="3" id="KW-1185">Reference proteome</keyword>
<gene>
    <name evidence="2" type="ORF">BWR18_04330</name>
</gene>
<feature type="transmembrane region" description="Helical" evidence="1">
    <location>
        <begin position="12"/>
        <end position="32"/>
    </location>
</feature>
<dbReference type="RefSeq" id="WP_076626868.1">
    <property type="nucleotide sequence ID" value="NZ_CP019312.1"/>
</dbReference>
<evidence type="ECO:0000313" key="2">
    <source>
        <dbReference type="EMBL" id="APX11002.1"/>
    </source>
</evidence>
<keyword evidence="1" id="KW-1133">Transmembrane helix</keyword>
<organism evidence="2 3">
    <name type="scientific">Tateyamaria omphalii</name>
    <dbReference type="NCBI Taxonomy" id="299262"/>
    <lineage>
        <taxon>Bacteria</taxon>
        <taxon>Pseudomonadati</taxon>
        <taxon>Pseudomonadota</taxon>
        <taxon>Alphaproteobacteria</taxon>
        <taxon>Rhodobacterales</taxon>
        <taxon>Roseobacteraceae</taxon>
        <taxon>Tateyamaria</taxon>
    </lineage>
</organism>
<dbReference type="KEGG" id="tom:BWR18_04330"/>